<gene>
    <name evidence="1" type="ORF">METZ01_LOCUS348815</name>
</gene>
<name>A0A382RH66_9ZZZZ</name>
<dbReference type="AlphaFoldDB" id="A0A382RH66"/>
<dbReference type="InterPro" id="IPR029058">
    <property type="entry name" value="AB_hydrolase_fold"/>
</dbReference>
<evidence type="ECO:0000313" key="1">
    <source>
        <dbReference type="EMBL" id="SVC95961.1"/>
    </source>
</evidence>
<dbReference type="SUPFAM" id="SSF53474">
    <property type="entry name" value="alpha/beta-Hydrolases"/>
    <property type="match status" value="1"/>
</dbReference>
<protein>
    <submittedName>
        <fullName evidence="1">Uncharacterized protein</fullName>
    </submittedName>
</protein>
<dbReference type="EMBL" id="UINC01121073">
    <property type="protein sequence ID" value="SVC95961.1"/>
    <property type="molecule type" value="Genomic_DNA"/>
</dbReference>
<proteinExistence type="predicted"/>
<accession>A0A382RH66</accession>
<sequence length="154" mass="16695">MPPAKKKTCYRVHYLHRGYLQTLKIAVRLTCMLTLLLGAAVFGDSTSDDQANLAGKINCPLFGAARGLDSTLTIQIQNVHRSYVLHLPQDYNCGSKHPLVIGLHGYTGSGSDFQHKTTGMFANINRHSYIGVFPNGTESAPGSGLTSFNDLGSR</sequence>
<dbReference type="Gene3D" id="3.40.50.1820">
    <property type="entry name" value="alpha/beta hydrolase"/>
    <property type="match status" value="1"/>
</dbReference>
<reference evidence="1" key="1">
    <citation type="submission" date="2018-05" db="EMBL/GenBank/DDBJ databases">
        <authorList>
            <person name="Lanie J.A."/>
            <person name="Ng W.-L."/>
            <person name="Kazmierczak K.M."/>
            <person name="Andrzejewski T.M."/>
            <person name="Davidsen T.M."/>
            <person name="Wayne K.J."/>
            <person name="Tettelin H."/>
            <person name="Glass J.I."/>
            <person name="Rusch D."/>
            <person name="Podicherti R."/>
            <person name="Tsui H.-C.T."/>
            <person name="Winkler M.E."/>
        </authorList>
    </citation>
    <scope>NUCLEOTIDE SEQUENCE</scope>
</reference>
<feature type="non-terminal residue" evidence="1">
    <location>
        <position position="154"/>
    </location>
</feature>
<organism evidence="1">
    <name type="scientific">marine metagenome</name>
    <dbReference type="NCBI Taxonomy" id="408172"/>
    <lineage>
        <taxon>unclassified sequences</taxon>
        <taxon>metagenomes</taxon>
        <taxon>ecological metagenomes</taxon>
    </lineage>
</organism>